<feature type="transmembrane region" description="Helical" evidence="2">
    <location>
        <begin position="16"/>
        <end position="37"/>
    </location>
</feature>
<keyword evidence="2" id="KW-1133">Transmembrane helix</keyword>
<keyword evidence="2" id="KW-0472">Membrane</keyword>
<accession>A0A086ZL49</accession>
<dbReference type="eggNOG" id="ENOG5033B3F">
    <property type="taxonomic scope" value="Bacteria"/>
</dbReference>
<keyword evidence="4" id="KW-1185">Reference proteome</keyword>
<sequence>MSNTQASSVSPSHGKLIAVVVAAALVIVLALLSAFVWPGWALNKGGSQTTQSSGTNSQSSSSGTDSKKEEEEPTTPSIKATALPDNASELLKAMPDSVLNYARTAAAASTTWTAASPLEEYTLTYSTGDEAKDVTLIVAQWSTADSAKKQYDSLAGALTGTELGSGTVKVSGQSTGNYVAKTDANDDTKAVAVWRNDTVVFQVTGAKAGVERFYPKFPL</sequence>
<dbReference type="STRING" id="1437608.GCA_000771645_00406"/>
<dbReference type="OrthoDB" id="3242799at2"/>
<evidence type="ECO:0000313" key="3">
    <source>
        <dbReference type="EMBL" id="KFI47249.1"/>
    </source>
</evidence>
<feature type="compositionally biased region" description="Low complexity" evidence="1">
    <location>
        <begin position="46"/>
        <end position="64"/>
    </location>
</feature>
<name>A0A086ZL49_9BIFI</name>
<dbReference type="Proteomes" id="UP000029108">
    <property type="component" value="Unassembled WGS sequence"/>
</dbReference>
<keyword evidence="2" id="KW-0812">Transmembrane</keyword>
<reference evidence="3 4" key="1">
    <citation type="submission" date="2014-03" db="EMBL/GenBank/DDBJ databases">
        <title>Genomics of Bifidobacteria.</title>
        <authorList>
            <person name="Ventura M."/>
            <person name="Milani C."/>
            <person name="Lugli G.A."/>
        </authorList>
    </citation>
    <scope>NUCLEOTIDE SEQUENCE [LARGE SCALE GENOMIC DNA]</scope>
    <source>
        <strain evidence="3 4">DSM 23969</strain>
    </source>
</reference>
<evidence type="ECO:0000256" key="2">
    <source>
        <dbReference type="SAM" id="Phobius"/>
    </source>
</evidence>
<comment type="caution">
    <text evidence="3">The sequence shown here is derived from an EMBL/GenBank/DDBJ whole genome shotgun (WGS) entry which is preliminary data.</text>
</comment>
<gene>
    <name evidence="3" type="ORF">BBIA_2497</name>
</gene>
<evidence type="ECO:0000313" key="4">
    <source>
        <dbReference type="Proteomes" id="UP000029108"/>
    </source>
</evidence>
<evidence type="ECO:0000256" key="1">
    <source>
        <dbReference type="SAM" id="MobiDB-lite"/>
    </source>
</evidence>
<feature type="region of interest" description="Disordered" evidence="1">
    <location>
        <begin position="46"/>
        <end position="80"/>
    </location>
</feature>
<proteinExistence type="predicted"/>
<protein>
    <submittedName>
        <fullName evidence="3">Uncharacterized protein</fullName>
    </submittedName>
</protein>
<dbReference type="EMBL" id="JGYN01000037">
    <property type="protein sequence ID" value="KFI47249.1"/>
    <property type="molecule type" value="Genomic_DNA"/>
</dbReference>
<organism evidence="3 4">
    <name type="scientific">Bifidobacterium biavatii DSM 23969</name>
    <dbReference type="NCBI Taxonomy" id="1437608"/>
    <lineage>
        <taxon>Bacteria</taxon>
        <taxon>Bacillati</taxon>
        <taxon>Actinomycetota</taxon>
        <taxon>Actinomycetes</taxon>
        <taxon>Bifidobacteriales</taxon>
        <taxon>Bifidobacteriaceae</taxon>
        <taxon>Bifidobacterium</taxon>
    </lineage>
</organism>
<dbReference type="RefSeq" id="WP_033493987.1">
    <property type="nucleotide sequence ID" value="NZ_JDUU01000011.1"/>
</dbReference>
<dbReference type="AlphaFoldDB" id="A0A086ZL49"/>